<dbReference type="OrthoDB" id="196709at2759"/>
<dbReference type="Proteomes" id="UP000242525">
    <property type="component" value="Unassembled WGS sequence"/>
</dbReference>
<dbReference type="STRING" id="1173061.A0A0J9XBQ5"/>
<name>A0A0J9XBQ5_GEOCN</name>
<comment type="caution">
    <text evidence="10">The sequence shown here is derived from an EMBL/GenBank/DDBJ whole genome shotgun (WGS) entry which is preliminary data.</text>
</comment>
<keyword evidence="11" id="KW-1185">Reference proteome</keyword>
<dbReference type="AlphaFoldDB" id="A0A0J9XBQ5"/>
<protein>
    <submittedName>
        <fullName evidence="10">Similar to Saccharomyces cerevisiae YPL076W GPI2 Protein involved in the synthesis of N-acetylglucosaminyl phosphatidylinositol (GlcNAc-PI)</fullName>
    </submittedName>
</protein>
<comment type="subcellular location">
    <subcellularLocation>
        <location evidence="1">Membrane</location>
        <topology evidence="1">Multi-pass membrane protein</topology>
    </subcellularLocation>
</comment>
<dbReference type="Pfam" id="PF06432">
    <property type="entry name" value="GPI2"/>
    <property type="match status" value="1"/>
</dbReference>
<evidence type="ECO:0000256" key="9">
    <source>
        <dbReference type="SAM" id="Phobius"/>
    </source>
</evidence>
<evidence type="ECO:0000256" key="5">
    <source>
        <dbReference type="ARBA" id="ARBA00022692"/>
    </source>
</evidence>
<evidence type="ECO:0000256" key="7">
    <source>
        <dbReference type="ARBA" id="ARBA00023136"/>
    </source>
</evidence>
<evidence type="ECO:0000256" key="3">
    <source>
        <dbReference type="ARBA" id="ARBA00008321"/>
    </source>
</evidence>
<keyword evidence="4" id="KW-0337">GPI-anchor biosynthesis</keyword>
<dbReference type="EMBL" id="CCBN010000007">
    <property type="protein sequence ID" value="CDO54258.1"/>
    <property type="molecule type" value="Genomic_DNA"/>
</dbReference>
<dbReference type="PIRSF" id="PIRSF016104">
    <property type="entry name" value="GPI2"/>
    <property type="match status" value="1"/>
</dbReference>
<dbReference type="PANTHER" id="PTHR12982:SF0">
    <property type="entry name" value="PHOSPHATIDYLINOSITOL N-ACETYLGLUCOSAMINYLTRANSFERASE SUBUNIT C"/>
    <property type="match status" value="1"/>
</dbReference>
<feature type="transmembrane region" description="Helical" evidence="9">
    <location>
        <begin position="214"/>
        <end position="235"/>
    </location>
</feature>
<evidence type="ECO:0000256" key="4">
    <source>
        <dbReference type="ARBA" id="ARBA00022502"/>
    </source>
</evidence>
<feature type="transmembrane region" description="Helical" evidence="9">
    <location>
        <begin position="273"/>
        <end position="294"/>
    </location>
</feature>
<feature type="region of interest" description="Disordered" evidence="8">
    <location>
        <begin position="1"/>
        <end position="22"/>
    </location>
</feature>
<feature type="compositionally biased region" description="Polar residues" evidence="8">
    <location>
        <begin position="1"/>
        <end position="15"/>
    </location>
</feature>
<comment type="pathway">
    <text evidence="2">Glycolipid biosynthesis; glycosylphosphatidylinositol-anchor biosynthesis.</text>
</comment>
<evidence type="ECO:0000256" key="8">
    <source>
        <dbReference type="SAM" id="MobiDB-lite"/>
    </source>
</evidence>
<reference evidence="10" key="1">
    <citation type="submission" date="2014-03" db="EMBL/GenBank/DDBJ databases">
        <authorList>
            <person name="Casaregola S."/>
        </authorList>
    </citation>
    <scope>NUCLEOTIDE SEQUENCE [LARGE SCALE GENOMIC DNA]</scope>
    <source>
        <strain evidence="10">CLIB 918</strain>
    </source>
</reference>
<evidence type="ECO:0000313" key="10">
    <source>
        <dbReference type="EMBL" id="CDO54258.1"/>
    </source>
</evidence>
<dbReference type="GO" id="GO:0006506">
    <property type="term" value="P:GPI anchor biosynthetic process"/>
    <property type="evidence" value="ECO:0007669"/>
    <property type="project" value="UniProtKB-UniPathway"/>
</dbReference>
<comment type="similarity">
    <text evidence="3">Belongs to the PIGC family.</text>
</comment>
<evidence type="ECO:0000256" key="6">
    <source>
        <dbReference type="ARBA" id="ARBA00022989"/>
    </source>
</evidence>
<gene>
    <name evidence="10" type="ORF">BN980_GECA07s01814g</name>
</gene>
<evidence type="ECO:0000256" key="1">
    <source>
        <dbReference type="ARBA" id="ARBA00004141"/>
    </source>
</evidence>
<sequence length="315" mass="33835">MTPLTTITTSYSPGESGSDEEPLPRWRKLLWVRQPYPDNYVDDTFLSQLKQNSHVQPYTLGALSRDSCGILEHLSSVVLFGCGFYITYTGSSSSSSSSGTDNDSPGIFGASDRTALLWVAAFGTSVLGGTSLKSSALVLCTLLALSPVLKSLTLSTSSDSIWALACWLVFANILFKDYSGRSGGGSSTRSVLATNLVLSAAIVLASRLESTLQVFSFILFSIQLFGVFPNFTSRLRSADANGNNGGWVYYAVLSILVVGSSTGLFLVGGIFILLVWIVIMVGIVLGLPVMLLTLQKYKNEIQGPWDPARPILKKN</sequence>
<dbReference type="PANTHER" id="PTHR12982">
    <property type="entry name" value="PHOSPHATIDYLINOSITOL GLYCAN, CLASS C"/>
    <property type="match status" value="1"/>
</dbReference>
<dbReference type="InterPro" id="IPR009450">
    <property type="entry name" value="Plno_GlcNAc_GPI2"/>
</dbReference>
<dbReference type="GO" id="GO:0000506">
    <property type="term" value="C:glycosylphosphatidylinositol-N-acetylglucosaminyltransferase (GPI-GnT) complex"/>
    <property type="evidence" value="ECO:0007669"/>
    <property type="project" value="TreeGrafter"/>
</dbReference>
<evidence type="ECO:0000256" key="2">
    <source>
        <dbReference type="ARBA" id="ARBA00004687"/>
    </source>
</evidence>
<keyword evidence="5 9" id="KW-0812">Transmembrane</keyword>
<keyword evidence="6 9" id="KW-1133">Transmembrane helix</keyword>
<evidence type="ECO:0000313" key="11">
    <source>
        <dbReference type="Proteomes" id="UP000242525"/>
    </source>
</evidence>
<dbReference type="UniPathway" id="UPA00196"/>
<proteinExistence type="inferred from homology"/>
<feature type="transmembrane region" description="Helical" evidence="9">
    <location>
        <begin position="247"/>
        <end position="267"/>
    </location>
</feature>
<organism evidence="10 11">
    <name type="scientific">Geotrichum candidum</name>
    <name type="common">Oospora lactis</name>
    <name type="synonym">Dipodascus geotrichum</name>
    <dbReference type="NCBI Taxonomy" id="1173061"/>
    <lineage>
        <taxon>Eukaryota</taxon>
        <taxon>Fungi</taxon>
        <taxon>Dikarya</taxon>
        <taxon>Ascomycota</taxon>
        <taxon>Saccharomycotina</taxon>
        <taxon>Dipodascomycetes</taxon>
        <taxon>Dipodascales</taxon>
        <taxon>Dipodascaceae</taxon>
        <taxon>Geotrichum</taxon>
    </lineage>
</organism>
<keyword evidence="7 9" id="KW-0472">Membrane</keyword>
<accession>A0A0J9XBQ5</accession>